<sequence>MLMESHRPPSVGVSQENLRSSGARFTPQGTTHGSPLAFGNSKVGFNHEANLWYKSSMPLKINEGALLIPKKVNECVGKGISILVDSSEKIPLKSNPVSEIHSKSISKIVTNEQGVDKMLVKWSEILEEYEPAEKMQNLNYKIDGETTM</sequence>
<gene>
    <name evidence="2" type="ORF">MA16_Dca027854</name>
</gene>
<evidence type="ECO:0000313" key="2">
    <source>
        <dbReference type="EMBL" id="PKU60815.1"/>
    </source>
</evidence>
<reference evidence="2 3" key="1">
    <citation type="journal article" date="2016" name="Sci. Rep.">
        <title>The Dendrobium catenatum Lindl. genome sequence provides insights into polysaccharide synthase, floral development and adaptive evolution.</title>
        <authorList>
            <person name="Zhang G.Q."/>
            <person name="Xu Q."/>
            <person name="Bian C."/>
            <person name="Tsai W.C."/>
            <person name="Yeh C.M."/>
            <person name="Liu K.W."/>
            <person name="Yoshida K."/>
            <person name="Zhang L.S."/>
            <person name="Chang S.B."/>
            <person name="Chen F."/>
            <person name="Shi Y."/>
            <person name="Su Y.Y."/>
            <person name="Zhang Y.Q."/>
            <person name="Chen L.J."/>
            <person name="Yin Y."/>
            <person name="Lin M."/>
            <person name="Huang H."/>
            <person name="Deng H."/>
            <person name="Wang Z.W."/>
            <person name="Zhu S.L."/>
            <person name="Zhao X."/>
            <person name="Deng C."/>
            <person name="Niu S.C."/>
            <person name="Huang J."/>
            <person name="Wang M."/>
            <person name="Liu G.H."/>
            <person name="Yang H.J."/>
            <person name="Xiao X.J."/>
            <person name="Hsiao Y.Y."/>
            <person name="Wu W.L."/>
            <person name="Chen Y.Y."/>
            <person name="Mitsuda N."/>
            <person name="Ohme-Takagi M."/>
            <person name="Luo Y.B."/>
            <person name="Van de Peer Y."/>
            <person name="Liu Z.J."/>
        </authorList>
    </citation>
    <scope>NUCLEOTIDE SEQUENCE [LARGE SCALE GENOMIC DNA]</scope>
    <source>
        <tissue evidence="2">The whole plant</tissue>
    </source>
</reference>
<keyword evidence="3" id="KW-1185">Reference proteome</keyword>
<feature type="region of interest" description="Disordered" evidence="1">
    <location>
        <begin position="1"/>
        <end position="35"/>
    </location>
</feature>
<dbReference type="EMBL" id="KZ504933">
    <property type="protein sequence ID" value="PKU60815.1"/>
    <property type="molecule type" value="Genomic_DNA"/>
</dbReference>
<dbReference type="Proteomes" id="UP000233837">
    <property type="component" value="Unassembled WGS sequence"/>
</dbReference>
<accession>A0A2I0VBM7</accession>
<protein>
    <submittedName>
        <fullName evidence="2">Uncharacterized protein</fullName>
    </submittedName>
</protein>
<reference evidence="2 3" key="2">
    <citation type="journal article" date="2017" name="Nature">
        <title>The Apostasia genome and the evolution of orchids.</title>
        <authorList>
            <person name="Zhang G.Q."/>
            <person name="Liu K.W."/>
            <person name="Li Z."/>
            <person name="Lohaus R."/>
            <person name="Hsiao Y.Y."/>
            <person name="Niu S.C."/>
            <person name="Wang J.Y."/>
            <person name="Lin Y.C."/>
            <person name="Xu Q."/>
            <person name="Chen L.J."/>
            <person name="Yoshida K."/>
            <person name="Fujiwara S."/>
            <person name="Wang Z.W."/>
            <person name="Zhang Y.Q."/>
            <person name="Mitsuda N."/>
            <person name="Wang M."/>
            <person name="Liu G.H."/>
            <person name="Pecoraro L."/>
            <person name="Huang H.X."/>
            <person name="Xiao X.J."/>
            <person name="Lin M."/>
            <person name="Wu X.Y."/>
            <person name="Wu W.L."/>
            <person name="Chen Y.Y."/>
            <person name="Chang S.B."/>
            <person name="Sakamoto S."/>
            <person name="Ohme-Takagi M."/>
            <person name="Yagi M."/>
            <person name="Zeng S.J."/>
            <person name="Shen C.Y."/>
            <person name="Yeh C.M."/>
            <person name="Luo Y.B."/>
            <person name="Tsai W.C."/>
            <person name="Van de Peer Y."/>
            <person name="Liu Z.J."/>
        </authorList>
    </citation>
    <scope>NUCLEOTIDE SEQUENCE [LARGE SCALE GENOMIC DNA]</scope>
    <source>
        <tissue evidence="2">The whole plant</tissue>
    </source>
</reference>
<dbReference type="AlphaFoldDB" id="A0A2I0VBM7"/>
<proteinExistence type="predicted"/>
<evidence type="ECO:0000256" key="1">
    <source>
        <dbReference type="SAM" id="MobiDB-lite"/>
    </source>
</evidence>
<organism evidence="2 3">
    <name type="scientific">Dendrobium catenatum</name>
    <dbReference type="NCBI Taxonomy" id="906689"/>
    <lineage>
        <taxon>Eukaryota</taxon>
        <taxon>Viridiplantae</taxon>
        <taxon>Streptophyta</taxon>
        <taxon>Embryophyta</taxon>
        <taxon>Tracheophyta</taxon>
        <taxon>Spermatophyta</taxon>
        <taxon>Magnoliopsida</taxon>
        <taxon>Liliopsida</taxon>
        <taxon>Asparagales</taxon>
        <taxon>Orchidaceae</taxon>
        <taxon>Epidendroideae</taxon>
        <taxon>Malaxideae</taxon>
        <taxon>Dendrobiinae</taxon>
        <taxon>Dendrobium</taxon>
    </lineage>
</organism>
<evidence type="ECO:0000313" key="3">
    <source>
        <dbReference type="Proteomes" id="UP000233837"/>
    </source>
</evidence>
<name>A0A2I0VBM7_9ASPA</name>